<reference evidence="1 2" key="1">
    <citation type="submission" date="2021-06" db="EMBL/GenBank/DDBJ databases">
        <authorList>
            <person name="Palmer J.M."/>
        </authorList>
    </citation>
    <scope>NUCLEOTIDE SEQUENCE [LARGE SCALE GENOMIC DNA]</scope>
    <source>
        <strain evidence="1 2">MEX-2019</strain>
        <tissue evidence="1">Muscle</tissue>
    </source>
</reference>
<evidence type="ECO:0000313" key="2">
    <source>
        <dbReference type="Proteomes" id="UP001311232"/>
    </source>
</evidence>
<sequence length="117" mass="13403">MVDYHAANNQSFGGVQTYMEQENDWDRDLLLDPAWEKQQRKRKRTQIVCRNQSGDGAELFGLKVALQAGFLLRAPGPAAPAWFGCLSEAVKGEFLENLTDTWWWSEAEVSFFLVQYL</sequence>
<proteinExistence type="predicted"/>
<keyword evidence="2" id="KW-1185">Reference proteome</keyword>
<dbReference type="Proteomes" id="UP001311232">
    <property type="component" value="Unassembled WGS sequence"/>
</dbReference>
<dbReference type="AlphaFoldDB" id="A0AAV9RG41"/>
<comment type="caution">
    <text evidence="1">The sequence shown here is derived from an EMBL/GenBank/DDBJ whole genome shotgun (WGS) entry which is preliminary data.</text>
</comment>
<protein>
    <submittedName>
        <fullName evidence="1">Uncharacterized protein</fullName>
    </submittedName>
</protein>
<name>A0AAV9RG41_9TELE</name>
<gene>
    <name evidence="1" type="ORF">CRENBAI_007348</name>
</gene>
<evidence type="ECO:0000313" key="1">
    <source>
        <dbReference type="EMBL" id="KAK5607971.1"/>
    </source>
</evidence>
<dbReference type="EMBL" id="JAHHUM010001887">
    <property type="protein sequence ID" value="KAK5607971.1"/>
    <property type="molecule type" value="Genomic_DNA"/>
</dbReference>
<organism evidence="1 2">
    <name type="scientific">Crenichthys baileyi</name>
    <name type="common">White River springfish</name>
    <dbReference type="NCBI Taxonomy" id="28760"/>
    <lineage>
        <taxon>Eukaryota</taxon>
        <taxon>Metazoa</taxon>
        <taxon>Chordata</taxon>
        <taxon>Craniata</taxon>
        <taxon>Vertebrata</taxon>
        <taxon>Euteleostomi</taxon>
        <taxon>Actinopterygii</taxon>
        <taxon>Neopterygii</taxon>
        <taxon>Teleostei</taxon>
        <taxon>Neoteleostei</taxon>
        <taxon>Acanthomorphata</taxon>
        <taxon>Ovalentaria</taxon>
        <taxon>Atherinomorphae</taxon>
        <taxon>Cyprinodontiformes</taxon>
        <taxon>Goodeidae</taxon>
        <taxon>Crenichthys</taxon>
    </lineage>
</organism>
<accession>A0AAV9RG41</accession>